<evidence type="ECO:0000256" key="4">
    <source>
        <dbReference type="ARBA" id="ARBA00022989"/>
    </source>
</evidence>
<feature type="domain" description="Guanylate cyclase" evidence="8">
    <location>
        <begin position="1"/>
        <end position="46"/>
    </location>
</feature>
<dbReference type="RefSeq" id="WP_164353199.1">
    <property type="nucleotide sequence ID" value="NZ_JAABNT010000003.1"/>
</dbReference>
<dbReference type="PROSITE" id="PS00452">
    <property type="entry name" value="GUANYLATE_CYCLASE_1"/>
    <property type="match status" value="1"/>
</dbReference>
<organism evidence="9 10">
    <name type="scientific">Sulfitobacter sediminilitoris</name>
    <dbReference type="NCBI Taxonomy" id="2698830"/>
    <lineage>
        <taxon>Bacteria</taxon>
        <taxon>Pseudomonadati</taxon>
        <taxon>Pseudomonadota</taxon>
        <taxon>Alphaproteobacteria</taxon>
        <taxon>Rhodobacterales</taxon>
        <taxon>Roseobacteraceae</taxon>
        <taxon>Sulfitobacter</taxon>
    </lineage>
</organism>
<dbReference type="InterPro" id="IPR001054">
    <property type="entry name" value="A/G_cyclase"/>
</dbReference>
<dbReference type="InterPro" id="IPR029787">
    <property type="entry name" value="Nucleotide_cyclase"/>
</dbReference>
<name>A0A6P0C7W4_9RHOB</name>
<dbReference type="Gene3D" id="3.30.70.1230">
    <property type="entry name" value="Nucleotide cyclase"/>
    <property type="match status" value="1"/>
</dbReference>
<gene>
    <name evidence="9" type="ORF">GV827_07685</name>
</gene>
<dbReference type="GO" id="GO:0000166">
    <property type="term" value="F:nucleotide binding"/>
    <property type="evidence" value="ECO:0007669"/>
    <property type="project" value="UniProtKB-KW"/>
</dbReference>
<keyword evidence="2" id="KW-0812">Transmembrane</keyword>
<dbReference type="Proteomes" id="UP000468591">
    <property type="component" value="Unassembled WGS sequence"/>
</dbReference>
<keyword evidence="5" id="KW-0472">Membrane</keyword>
<evidence type="ECO:0000256" key="5">
    <source>
        <dbReference type="ARBA" id="ARBA00023136"/>
    </source>
</evidence>
<dbReference type="PANTHER" id="PTHR11920">
    <property type="entry name" value="GUANYLYL CYCLASE"/>
    <property type="match status" value="1"/>
</dbReference>
<comment type="similarity">
    <text evidence="7">Belongs to the adenylyl cyclase class-4/guanylyl cyclase family.</text>
</comment>
<proteinExistence type="inferred from homology"/>
<evidence type="ECO:0000256" key="6">
    <source>
        <dbReference type="ARBA" id="ARBA00023239"/>
    </source>
</evidence>
<keyword evidence="3" id="KW-0547">Nucleotide-binding</keyword>
<evidence type="ECO:0000313" key="9">
    <source>
        <dbReference type="EMBL" id="NEK22281.1"/>
    </source>
</evidence>
<protein>
    <recommendedName>
        <fullName evidence="8">Guanylate cyclase domain-containing protein</fullName>
    </recommendedName>
</protein>
<dbReference type="EMBL" id="JAABNT010000003">
    <property type="protein sequence ID" value="NEK22281.1"/>
    <property type="molecule type" value="Genomic_DNA"/>
</dbReference>
<dbReference type="PROSITE" id="PS50125">
    <property type="entry name" value="GUANYLATE_CYCLASE_2"/>
    <property type="match status" value="1"/>
</dbReference>
<reference evidence="9 10" key="1">
    <citation type="submission" date="2020-01" db="EMBL/GenBank/DDBJ databases">
        <title>Sulfitobacter sediminilitoris sp. nov., isolated from a tidal flat.</title>
        <authorList>
            <person name="Park S."/>
            <person name="Yoon J.-H."/>
        </authorList>
    </citation>
    <scope>NUCLEOTIDE SEQUENCE [LARGE SCALE GENOMIC DNA]</scope>
    <source>
        <strain evidence="9 10">JBTF-M27</strain>
    </source>
</reference>
<dbReference type="GO" id="GO:0016020">
    <property type="term" value="C:membrane"/>
    <property type="evidence" value="ECO:0007669"/>
    <property type="project" value="UniProtKB-SubCell"/>
</dbReference>
<comment type="caution">
    <text evidence="9">The sequence shown here is derived from an EMBL/GenBank/DDBJ whole genome shotgun (WGS) entry which is preliminary data.</text>
</comment>
<evidence type="ECO:0000256" key="3">
    <source>
        <dbReference type="ARBA" id="ARBA00022741"/>
    </source>
</evidence>
<dbReference type="InterPro" id="IPR050401">
    <property type="entry name" value="Cyclic_nucleotide_synthase"/>
</dbReference>
<dbReference type="InterPro" id="IPR018297">
    <property type="entry name" value="A/G_cyclase_CS"/>
</dbReference>
<keyword evidence="10" id="KW-1185">Reference proteome</keyword>
<evidence type="ECO:0000256" key="7">
    <source>
        <dbReference type="RuleBase" id="RU000405"/>
    </source>
</evidence>
<dbReference type="PANTHER" id="PTHR11920:SF335">
    <property type="entry name" value="GUANYLATE CYCLASE"/>
    <property type="match status" value="1"/>
</dbReference>
<keyword evidence="6 7" id="KW-0456">Lyase</keyword>
<evidence type="ECO:0000256" key="2">
    <source>
        <dbReference type="ARBA" id="ARBA00022692"/>
    </source>
</evidence>
<dbReference type="GO" id="GO:0035556">
    <property type="term" value="P:intracellular signal transduction"/>
    <property type="evidence" value="ECO:0007669"/>
    <property type="project" value="InterPro"/>
</dbReference>
<evidence type="ECO:0000259" key="8">
    <source>
        <dbReference type="PROSITE" id="PS50125"/>
    </source>
</evidence>
<evidence type="ECO:0000313" key="10">
    <source>
        <dbReference type="Proteomes" id="UP000468591"/>
    </source>
</evidence>
<dbReference type="GO" id="GO:0009190">
    <property type="term" value="P:cyclic nucleotide biosynthetic process"/>
    <property type="evidence" value="ECO:0007669"/>
    <property type="project" value="InterPro"/>
</dbReference>
<keyword evidence="4" id="KW-1133">Transmembrane helix</keyword>
<dbReference type="GO" id="GO:0004016">
    <property type="term" value="F:adenylate cyclase activity"/>
    <property type="evidence" value="ECO:0007669"/>
    <property type="project" value="UniProtKB-ARBA"/>
</dbReference>
<evidence type="ECO:0000256" key="1">
    <source>
        <dbReference type="ARBA" id="ARBA00004370"/>
    </source>
</evidence>
<dbReference type="CDD" id="cd07302">
    <property type="entry name" value="CHD"/>
    <property type="match status" value="1"/>
</dbReference>
<sequence length="96" mass="10498">MADEFPDGLEVRIGLHAGPAVAGVIGNKKLFYDVWGETVNTASRMESHGEPGRKQVTGPAHEELAEDYLFEPRGTVEVKGMGEVETWWLVGKRTSA</sequence>
<dbReference type="AlphaFoldDB" id="A0A6P0C7W4"/>
<dbReference type="SUPFAM" id="SSF55073">
    <property type="entry name" value="Nucleotide cyclase"/>
    <property type="match status" value="1"/>
</dbReference>
<dbReference type="Pfam" id="PF00211">
    <property type="entry name" value="Guanylate_cyc"/>
    <property type="match status" value="1"/>
</dbReference>
<accession>A0A6P0C7W4</accession>
<comment type="subcellular location">
    <subcellularLocation>
        <location evidence="1">Membrane</location>
    </subcellularLocation>
</comment>